<gene>
    <name evidence="1" type="ORF">BV25DRAFT_1915055</name>
</gene>
<dbReference type="EMBL" id="MU277202">
    <property type="protein sequence ID" value="KAI0063553.1"/>
    <property type="molecule type" value="Genomic_DNA"/>
</dbReference>
<protein>
    <submittedName>
        <fullName evidence="1">Uncharacterized protein</fullName>
    </submittedName>
</protein>
<accession>A0ACB8T465</accession>
<evidence type="ECO:0000313" key="2">
    <source>
        <dbReference type="Proteomes" id="UP000814140"/>
    </source>
</evidence>
<sequence length="433" mass="49520">MHRSVRLLSTARCVLRYNGALRVPAHRRIVARPLSTLDDPAKEENSVAPDIREQLPHTVDFVEESTSDPQYIDQEPPHPVDVPAEDESSVSAAHEPRPHLMDNDASASDFRQKPPHLRIRKERAGRADPSLPRPPPIVVTTEEGNPAVPGVEEELPHSSGDNDRTLEPKRHNIEQVLQHWNVAPPPLPYLPPAVSSENWLVNNRQIERFIEPLYQRGWGLCLHMTPELRLVFMLQKSFSFRNNAAVLKYLNQFVEYMAKAKHHATIQFSYNKMLIQAHTHTAYMSKWVRTGAVALSEGNRIPYTGVTMLDVRMAYEAERMFEEAVVEAGTTYTYKLGPRQQRLQNVQEMLQIRRETRIEMQRKVGSARRAVCVMLTPSRRGYCTTAIFPAIIPGMTMLLAEITKNLTEKQEGHSGLNMRANRTWTDWRPFFGM</sequence>
<name>A0ACB8T465_9AGAM</name>
<evidence type="ECO:0000313" key="1">
    <source>
        <dbReference type="EMBL" id="KAI0063553.1"/>
    </source>
</evidence>
<reference evidence="1" key="1">
    <citation type="submission" date="2021-03" db="EMBL/GenBank/DDBJ databases">
        <authorList>
            <consortium name="DOE Joint Genome Institute"/>
            <person name="Ahrendt S."/>
            <person name="Looney B.P."/>
            <person name="Miyauchi S."/>
            <person name="Morin E."/>
            <person name="Drula E."/>
            <person name="Courty P.E."/>
            <person name="Chicoki N."/>
            <person name="Fauchery L."/>
            <person name="Kohler A."/>
            <person name="Kuo A."/>
            <person name="Labutti K."/>
            <person name="Pangilinan J."/>
            <person name="Lipzen A."/>
            <person name="Riley R."/>
            <person name="Andreopoulos W."/>
            <person name="He G."/>
            <person name="Johnson J."/>
            <person name="Barry K.W."/>
            <person name="Grigoriev I.V."/>
            <person name="Nagy L."/>
            <person name="Hibbett D."/>
            <person name="Henrissat B."/>
            <person name="Matheny P.B."/>
            <person name="Labbe J."/>
            <person name="Martin F."/>
        </authorList>
    </citation>
    <scope>NUCLEOTIDE SEQUENCE</scope>
    <source>
        <strain evidence="1">HHB10654</strain>
    </source>
</reference>
<reference evidence="1" key="2">
    <citation type="journal article" date="2022" name="New Phytol.">
        <title>Evolutionary transition to the ectomycorrhizal habit in the genomes of a hyperdiverse lineage of mushroom-forming fungi.</title>
        <authorList>
            <person name="Looney B."/>
            <person name="Miyauchi S."/>
            <person name="Morin E."/>
            <person name="Drula E."/>
            <person name="Courty P.E."/>
            <person name="Kohler A."/>
            <person name="Kuo A."/>
            <person name="LaButti K."/>
            <person name="Pangilinan J."/>
            <person name="Lipzen A."/>
            <person name="Riley R."/>
            <person name="Andreopoulos W."/>
            <person name="He G."/>
            <person name="Johnson J."/>
            <person name="Nolan M."/>
            <person name="Tritt A."/>
            <person name="Barry K.W."/>
            <person name="Grigoriev I.V."/>
            <person name="Nagy L.G."/>
            <person name="Hibbett D."/>
            <person name="Henrissat B."/>
            <person name="Matheny P.B."/>
            <person name="Labbe J."/>
            <person name="Martin F.M."/>
        </authorList>
    </citation>
    <scope>NUCLEOTIDE SEQUENCE</scope>
    <source>
        <strain evidence="1">HHB10654</strain>
    </source>
</reference>
<proteinExistence type="predicted"/>
<comment type="caution">
    <text evidence="1">The sequence shown here is derived from an EMBL/GenBank/DDBJ whole genome shotgun (WGS) entry which is preliminary data.</text>
</comment>
<keyword evidence="2" id="KW-1185">Reference proteome</keyword>
<organism evidence="1 2">
    <name type="scientific">Artomyces pyxidatus</name>
    <dbReference type="NCBI Taxonomy" id="48021"/>
    <lineage>
        <taxon>Eukaryota</taxon>
        <taxon>Fungi</taxon>
        <taxon>Dikarya</taxon>
        <taxon>Basidiomycota</taxon>
        <taxon>Agaricomycotina</taxon>
        <taxon>Agaricomycetes</taxon>
        <taxon>Russulales</taxon>
        <taxon>Auriscalpiaceae</taxon>
        <taxon>Artomyces</taxon>
    </lineage>
</organism>
<dbReference type="Proteomes" id="UP000814140">
    <property type="component" value="Unassembled WGS sequence"/>
</dbReference>